<name>A0A4Y9ZYQ0_9AGAM</name>
<comment type="caution">
    <text evidence="1">The sequence shown here is derived from an EMBL/GenBank/DDBJ whole genome shotgun (WGS) entry which is preliminary data.</text>
</comment>
<dbReference type="EMBL" id="SFCI01000465">
    <property type="protein sequence ID" value="TFY79645.1"/>
    <property type="molecule type" value="Genomic_DNA"/>
</dbReference>
<keyword evidence="2" id="KW-1185">Reference proteome</keyword>
<gene>
    <name evidence="1" type="ORF">EWM64_g4367</name>
</gene>
<sequence length="87" mass="9313">MLRSALSLSRFWPRTLNVDVGTPSTHRATLIAKPCPRGRFCQSPAARAVVPAPIGASLAASGEQIADIAWAQAWTGRDGDKERSRAL</sequence>
<organism evidence="1 2">
    <name type="scientific">Hericium alpestre</name>
    <dbReference type="NCBI Taxonomy" id="135208"/>
    <lineage>
        <taxon>Eukaryota</taxon>
        <taxon>Fungi</taxon>
        <taxon>Dikarya</taxon>
        <taxon>Basidiomycota</taxon>
        <taxon>Agaricomycotina</taxon>
        <taxon>Agaricomycetes</taxon>
        <taxon>Russulales</taxon>
        <taxon>Hericiaceae</taxon>
        <taxon>Hericium</taxon>
    </lineage>
</organism>
<dbReference type="Proteomes" id="UP000298061">
    <property type="component" value="Unassembled WGS sequence"/>
</dbReference>
<evidence type="ECO:0000313" key="1">
    <source>
        <dbReference type="EMBL" id="TFY79645.1"/>
    </source>
</evidence>
<evidence type="ECO:0000313" key="2">
    <source>
        <dbReference type="Proteomes" id="UP000298061"/>
    </source>
</evidence>
<accession>A0A4Y9ZYQ0</accession>
<dbReference type="AlphaFoldDB" id="A0A4Y9ZYQ0"/>
<protein>
    <submittedName>
        <fullName evidence="1">Uncharacterized protein</fullName>
    </submittedName>
</protein>
<reference evidence="1 2" key="1">
    <citation type="submission" date="2019-02" db="EMBL/GenBank/DDBJ databases">
        <title>Genome sequencing of the rare red list fungi Hericium alpestre (H. flagellum).</title>
        <authorList>
            <person name="Buettner E."/>
            <person name="Kellner H."/>
        </authorList>
    </citation>
    <scope>NUCLEOTIDE SEQUENCE [LARGE SCALE GENOMIC DNA]</scope>
    <source>
        <strain evidence="1 2">DSM 108284</strain>
    </source>
</reference>
<proteinExistence type="predicted"/>